<dbReference type="AlphaFoldDB" id="A0AAE0SKT0"/>
<evidence type="ECO:0000313" key="12">
    <source>
        <dbReference type="EMBL" id="KAK3593697.1"/>
    </source>
</evidence>
<dbReference type="InterPro" id="IPR002659">
    <property type="entry name" value="Glyco_trans_31"/>
</dbReference>
<dbReference type="Gene3D" id="3.90.550.50">
    <property type="match status" value="1"/>
</dbReference>
<comment type="caution">
    <text evidence="12">The sequence shown here is derived from an EMBL/GenBank/DDBJ whole genome shotgun (WGS) entry which is preliminary data.</text>
</comment>
<reference evidence="12" key="2">
    <citation type="journal article" date="2021" name="Genome Biol. Evol.">
        <title>Developing a high-quality reference genome for a parasitic bivalve with doubly uniparental inheritance (Bivalvia: Unionida).</title>
        <authorList>
            <person name="Smith C.H."/>
        </authorList>
    </citation>
    <scope>NUCLEOTIDE SEQUENCE</scope>
    <source>
        <strain evidence="12">CHS0354</strain>
        <tissue evidence="12">Mantle</tissue>
    </source>
</reference>
<dbReference type="Proteomes" id="UP001195483">
    <property type="component" value="Unassembled WGS sequence"/>
</dbReference>
<protein>
    <recommendedName>
        <fullName evidence="11">Hexosyltransferase</fullName>
        <ecNumber evidence="11">2.4.1.-</ecNumber>
    </recommendedName>
</protein>
<sequence length="451" mass="51728">MLSEKLMCLFSIQSKAETRCYPKMKCISLRRLRNILLSFAVFVTVVVLVYLLADSMKDVFHENPGDFSSLDNKKVASITSNKNLTREKNRGTNVILYNSIPNMPTINMFLHNTSLERTSTVSHLLMKASTNHLNELSTTKSGMTSQNFDFSKETNIVYPLTAFGSPYVLNNDKICAGVSNNFTFIVMVHTATDHFYRRSVIRETWANKNLLMNHGIRVVFLLGRPEDGQKVQAAIKYESDLHGDIVQGDFIDTYHNLTHKGVLGYRWITEFCLQAKFVIKVDDDIFVNIFKLLLDVSQTYKDDKRKLRCYVRDKGTSPIQRKTGKWRVDDWEFRNMTTFPVTYCNGFFVILTTDIIKELYEASKETPFFWIDDVYIFGLLPARVGSITFESVSELSLDEEDSLQCFTVDKPCEYLAATAIAKGVMETLWYGSINQYNSLARAFAKIELFNV</sequence>
<evidence type="ECO:0000256" key="3">
    <source>
        <dbReference type="ARBA" id="ARBA00022676"/>
    </source>
</evidence>
<dbReference type="EMBL" id="JAEAOA010000822">
    <property type="protein sequence ID" value="KAK3593697.1"/>
    <property type="molecule type" value="Genomic_DNA"/>
</dbReference>
<evidence type="ECO:0000256" key="1">
    <source>
        <dbReference type="ARBA" id="ARBA00004323"/>
    </source>
</evidence>
<keyword evidence="5 11" id="KW-0812">Transmembrane</keyword>
<proteinExistence type="inferred from homology"/>
<evidence type="ECO:0000256" key="4">
    <source>
        <dbReference type="ARBA" id="ARBA00022679"/>
    </source>
</evidence>
<dbReference type="GO" id="GO:0016758">
    <property type="term" value="F:hexosyltransferase activity"/>
    <property type="evidence" value="ECO:0007669"/>
    <property type="project" value="InterPro"/>
</dbReference>
<evidence type="ECO:0000313" key="13">
    <source>
        <dbReference type="Proteomes" id="UP001195483"/>
    </source>
</evidence>
<dbReference type="PANTHER" id="PTHR11214:SF364">
    <property type="entry name" value="HEXOSYLTRANSFERASE"/>
    <property type="match status" value="1"/>
</dbReference>
<dbReference type="GO" id="GO:0000139">
    <property type="term" value="C:Golgi membrane"/>
    <property type="evidence" value="ECO:0007669"/>
    <property type="project" value="UniProtKB-SubCell"/>
</dbReference>
<gene>
    <name evidence="12" type="ORF">CHS0354_013593</name>
</gene>
<name>A0AAE0SKT0_9BIVA</name>
<keyword evidence="13" id="KW-1185">Reference proteome</keyword>
<keyword evidence="7 11" id="KW-1133">Transmembrane helix</keyword>
<dbReference type="Pfam" id="PF01762">
    <property type="entry name" value="Galactosyl_T"/>
    <property type="match status" value="1"/>
</dbReference>
<evidence type="ECO:0000256" key="9">
    <source>
        <dbReference type="ARBA" id="ARBA00023136"/>
    </source>
</evidence>
<comment type="similarity">
    <text evidence="2 11">Belongs to the glycosyltransferase 31 family.</text>
</comment>
<keyword evidence="4" id="KW-0808">Transferase</keyword>
<evidence type="ECO:0000256" key="11">
    <source>
        <dbReference type="RuleBase" id="RU363063"/>
    </source>
</evidence>
<keyword evidence="3 11" id="KW-0328">Glycosyltransferase</keyword>
<dbReference type="EC" id="2.4.1.-" evidence="11"/>
<evidence type="ECO:0000256" key="7">
    <source>
        <dbReference type="ARBA" id="ARBA00022989"/>
    </source>
</evidence>
<evidence type="ECO:0000256" key="5">
    <source>
        <dbReference type="ARBA" id="ARBA00022692"/>
    </source>
</evidence>
<keyword evidence="8 11" id="KW-0333">Golgi apparatus</keyword>
<comment type="subcellular location">
    <subcellularLocation>
        <location evidence="1 11">Golgi apparatus membrane</location>
        <topology evidence="1 11">Single-pass type II membrane protein</topology>
    </subcellularLocation>
</comment>
<feature type="transmembrane region" description="Helical" evidence="11">
    <location>
        <begin position="34"/>
        <end position="53"/>
    </location>
</feature>
<dbReference type="GO" id="GO:0006493">
    <property type="term" value="P:protein O-linked glycosylation"/>
    <property type="evidence" value="ECO:0007669"/>
    <property type="project" value="TreeGrafter"/>
</dbReference>
<reference evidence="12" key="3">
    <citation type="submission" date="2023-05" db="EMBL/GenBank/DDBJ databases">
        <authorList>
            <person name="Smith C.H."/>
        </authorList>
    </citation>
    <scope>NUCLEOTIDE SEQUENCE</scope>
    <source>
        <strain evidence="12">CHS0354</strain>
        <tissue evidence="12">Mantle</tissue>
    </source>
</reference>
<keyword evidence="9 11" id="KW-0472">Membrane</keyword>
<keyword evidence="10" id="KW-0325">Glycoprotein</keyword>
<organism evidence="12 13">
    <name type="scientific">Potamilus streckersoni</name>
    <dbReference type="NCBI Taxonomy" id="2493646"/>
    <lineage>
        <taxon>Eukaryota</taxon>
        <taxon>Metazoa</taxon>
        <taxon>Spiralia</taxon>
        <taxon>Lophotrochozoa</taxon>
        <taxon>Mollusca</taxon>
        <taxon>Bivalvia</taxon>
        <taxon>Autobranchia</taxon>
        <taxon>Heteroconchia</taxon>
        <taxon>Palaeoheterodonta</taxon>
        <taxon>Unionida</taxon>
        <taxon>Unionoidea</taxon>
        <taxon>Unionidae</taxon>
        <taxon>Ambleminae</taxon>
        <taxon>Lampsilini</taxon>
        <taxon>Potamilus</taxon>
    </lineage>
</organism>
<dbReference type="PANTHER" id="PTHR11214">
    <property type="entry name" value="BETA-1,3-N-ACETYLGLUCOSAMINYLTRANSFERASE"/>
    <property type="match status" value="1"/>
</dbReference>
<evidence type="ECO:0000256" key="8">
    <source>
        <dbReference type="ARBA" id="ARBA00023034"/>
    </source>
</evidence>
<dbReference type="FunFam" id="3.90.550.50:FF:000001">
    <property type="entry name" value="Hexosyltransferase"/>
    <property type="match status" value="1"/>
</dbReference>
<reference evidence="12" key="1">
    <citation type="journal article" date="2021" name="Genome Biol. Evol.">
        <title>A High-Quality Reference Genome for a Parasitic Bivalve with Doubly Uniparental Inheritance (Bivalvia: Unionida).</title>
        <authorList>
            <person name="Smith C.H."/>
        </authorList>
    </citation>
    <scope>NUCLEOTIDE SEQUENCE</scope>
    <source>
        <strain evidence="12">CHS0354</strain>
    </source>
</reference>
<keyword evidence="6 11" id="KW-0735">Signal-anchor</keyword>
<evidence type="ECO:0000256" key="10">
    <source>
        <dbReference type="ARBA" id="ARBA00023180"/>
    </source>
</evidence>
<evidence type="ECO:0000256" key="6">
    <source>
        <dbReference type="ARBA" id="ARBA00022968"/>
    </source>
</evidence>
<accession>A0AAE0SKT0</accession>
<evidence type="ECO:0000256" key="2">
    <source>
        <dbReference type="ARBA" id="ARBA00008661"/>
    </source>
</evidence>